<dbReference type="EMBL" id="LAZR01000453">
    <property type="protein sequence ID" value="KKN68296.1"/>
    <property type="molecule type" value="Genomic_DNA"/>
</dbReference>
<feature type="transmembrane region" description="Helical" evidence="1">
    <location>
        <begin position="38"/>
        <end position="57"/>
    </location>
</feature>
<comment type="caution">
    <text evidence="2">The sequence shown here is derived from an EMBL/GenBank/DDBJ whole genome shotgun (WGS) entry which is preliminary data.</text>
</comment>
<name>A0A0F9V478_9ZZZZ</name>
<organism evidence="2">
    <name type="scientific">marine sediment metagenome</name>
    <dbReference type="NCBI Taxonomy" id="412755"/>
    <lineage>
        <taxon>unclassified sequences</taxon>
        <taxon>metagenomes</taxon>
        <taxon>ecological metagenomes</taxon>
    </lineage>
</organism>
<evidence type="ECO:0000313" key="2">
    <source>
        <dbReference type="EMBL" id="KKN68296.1"/>
    </source>
</evidence>
<evidence type="ECO:0000256" key="1">
    <source>
        <dbReference type="SAM" id="Phobius"/>
    </source>
</evidence>
<gene>
    <name evidence="2" type="ORF">LCGC14_0453090</name>
</gene>
<protein>
    <recommendedName>
        <fullName evidence="3">Chemotaxis methyl-accepting receptor HlyB-like 4HB MCP domain-containing protein</fullName>
    </recommendedName>
</protein>
<keyword evidence="1" id="KW-0812">Transmembrane</keyword>
<dbReference type="AlphaFoldDB" id="A0A0F9V478"/>
<evidence type="ECO:0008006" key="3">
    <source>
        <dbReference type="Google" id="ProtNLM"/>
    </source>
</evidence>
<proteinExistence type="predicted"/>
<keyword evidence="1" id="KW-0472">Membrane</keyword>
<reference evidence="2" key="1">
    <citation type="journal article" date="2015" name="Nature">
        <title>Complex archaea that bridge the gap between prokaryotes and eukaryotes.</title>
        <authorList>
            <person name="Spang A."/>
            <person name="Saw J.H."/>
            <person name="Jorgensen S.L."/>
            <person name="Zaremba-Niedzwiedzka K."/>
            <person name="Martijn J."/>
            <person name="Lind A.E."/>
            <person name="van Eijk R."/>
            <person name="Schleper C."/>
            <person name="Guy L."/>
            <person name="Ettema T.J."/>
        </authorList>
    </citation>
    <scope>NUCLEOTIDE SEQUENCE</scope>
</reference>
<sequence length="213" mass="24364">MEPTNHTPENNTKPPIVTQKLTQALKTVDHKELKSTGFWLNQFFMVISTVFGVFLAAQSGLEQALKFDSFSKMEDNYYLRTSLYDEVNDNANTVAEYAERLAKSPPTSEMEFFKPTLEKYIWKTMQFSPTTLETPSEFLTRIRRFYSRADFIINAAINRKMSAKQASIELAKITDLIKTQTLPALKNSAKQLKMELQQNDISVGSLKELENAN</sequence>
<accession>A0A0F9V478</accession>
<keyword evidence="1" id="KW-1133">Transmembrane helix</keyword>